<comment type="caution">
    <text evidence="3">The sequence shown here is derived from an EMBL/GenBank/DDBJ whole genome shotgun (WGS) entry which is preliminary data.</text>
</comment>
<feature type="region of interest" description="Disordered" evidence="1">
    <location>
        <begin position="151"/>
        <end position="180"/>
    </location>
</feature>
<evidence type="ECO:0000313" key="4">
    <source>
        <dbReference type="Proteomes" id="UP000238312"/>
    </source>
</evidence>
<dbReference type="Pfam" id="PF26348">
    <property type="entry name" value="SRA_ScoMcrA"/>
    <property type="match status" value="1"/>
</dbReference>
<dbReference type="AlphaFoldDB" id="A0A2T0M548"/>
<reference evidence="3 4" key="1">
    <citation type="submission" date="2018-03" db="EMBL/GenBank/DDBJ databases">
        <title>Genomic Encyclopedia of Type Strains, Phase III (KMG-III): the genomes of soil and plant-associated and newly described type strains.</title>
        <authorList>
            <person name="Whitman W."/>
        </authorList>
    </citation>
    <scope>NUCLEOTIDE SEQUENCE [LARGE SCALE GENOMIC DNA]</scope>
    <source>
        <strain evidence="3 4">CGMCC 4.7104</strain>
    </source>
</reference>
<feature type="domain" description="ScoMcrA-like SRA" evidence="2">
    <location>
        <begin position="10"/>
        <end position="146"/>
    </location>
</feature>
<dbReference type="Proteomes" id="UP000238312">
    <property type="component" value="Unassembled WGS sequence"/>
</dbReference>
<evidence type="ECO:0000259" key="2">
    <source>
        <dbReference type="Pfam" id="PF26348"/>
    </source>
</evidence>
<dbReference type="RefSeq" id="WP_106251606.1">
    <property type="nucleotide sequence ID" value="NZ_PVNG01000031.1"/>
</dbReference>
<dbReference type="InterPro" id="IPR058712">
    <property type="entry name" value="SRA_ScoMcrA"/>
</dbReference>
<name>A0A2T0M548_9ACTN</name>
<organism evidence="3 4">
    <name type="scientific">Nonomuraea fuscirosea</name>
    <dbReference type="NCBI Taxonomy" id="1291556"/>
    <lineage>
        <taxon>Bacteria</taxon>
        <taxon>Bacillati</taxon>
        <taxon>Actinomycetota</taxon>
        <taxon>Actinomycetes</taxon>
        <taxon>Streptosporangiales</taxon>
        <taxon>Streptosporangiaceae</taxon>
        <taxon>Nonomuraea</taxon>
    </lineage>
</organism>
<accession>A0A2T0M548</accession>
<gene>
    <name evidence="3" type="ORF">B0I32_1315</name>
</gene>
<keyword evidence="4" id="KW-1185">Reference proteome</keyword>
<evidence type="ECO:0000256" key="1">
    <source>
        <dbReference type="SAM" id="MobiDB-lite"/>
    </source>
</evidence>
<dbReference type="OrthoDB" id="4939521at2"/>
<dbReference type="EMBL" id="PVNG01000031">
    <property type="protein sequence ID" value="PRX52608.1"/>
    <property type="molecule type" value="Genomic_DNA"/>
</dbReference>
<sequence length="311" mass="35386">MEGDWELRPGDTCVRRDLHEKYGGRRQGGIGPSRVTPNVLLFTDPHKGHQHGYYDGWGDDGCYHYAGEGQIGDQKMTQGNLAVLNHRHDGRALRLFRAVPQGVQYIGRFEVDEQHPFYVTDAPETNDGPIRSVFMFRLRPVDAALTDGARIPRTPSAAPTVREVPPEEQRSEQSVIDPGRAPYEAERREATLVRAYVDYMGSQGHALHRHQITPAEENKPLYTDLYDPDRKELIEAKGTVAREAVRMAIGQLLDYRRYVDVECMALLVPSRPRVDLMDLCRSLDIDVIWPEDTIWRRASTYEPDKTHASNP</sequence>
<proteinExistence type="predicted"/>
<evidence type="ECO:0000313" key="3">
    <source>
        <dbReference type="EMBL" id="PRX52608.1"/>
    </source>
</evidence>
<protein>
    <recommendedName>
        <fullName evidence="2">ScoMcrA-like SRA domain-containing protein</fullName>
    </recommendedName>
</protein>